<dbReference type="OMA" id="YCPWNEK"/>
<name>G8BRL4_TETPH</name>
<accession>G8BRL4</accession>
<dbReference type="Proteomes" id="UP000005666">
    <property type="component" value="Chromosome 3"/>
</dbReference>
<keyword evidence="3" id="KW-1185">Reference proteome</keyword>
<gene>
    <name evidence="2" type="primary">TPHA0C02370</name>
    <name evidence="2" type="ordered locus">TPHA_0C02370</name>
</gene>
<reference evidence="2 3" key="1">
    <citation type="journal article" date="2011" name="Proc. Natl. Acad. Sci. U.S.A.">
        <title>Evolutionary erosion of yeast sex chromosomes by mating-type switching accidents.</title>
        <authorList>
            <person name="Gordon J.L."/>
            <person name="Armisen D."/>
            <person name="Proux-Wera E."/>
            <person name="Oheigeartaigh S.S."/>
            <person name="Byrne K.P."/>
            <person name="Wolfe K.H."/>
        </authorList>
    </citation>
    <scope>NUCLEOTIDE SEQUENCE [LARGE SCALE GENOMIC DNA]</scope>
    <source>
        <strain evidence="3">ATCC 24235 / CBS 4417 / NBRC 1672 / NRRL Y-8282 / UCD 70-5</strain>
    </source>
</reference>
<evidence type="ECO:0000259" key="1">
    <source>
        <dbReference type="PROSITE" id="PS50904"/>
    </source>
</evidence>
<dbReference type="PROSITE" id="PS50904">
    <property type="entry name" value="PRELI_MSF1"/>
    <property type="match status" value="1"/>
</dbReference>
<dbReference type="eggNOG" id="KOG3336">
    <property type="taxonomic scope" value="Eukaryota"/>
</dbReference>
<sequence length="253" mass="29347">MKLFENSCDFDYSWAHVTAANWKKYPNEVSTHVIAVDVLKREVERNGQVLITERLITCKQNVPQWIMMLLGGSNISYVREVSTVDLSQKSLVMRSCNLTYSNLLKVYETVTYTPHPEDPVNRTLFSQEAQITAYGAITRLCNKMEDWSVQRFRDNANKGKIGFDNVLKKFEAHWQQKEKLVDEISSSIISKVNETVEDIKLQTEGLIIETERQNKLLYNTHQELLSSKDDLVIYNDDNKSVNQEQFMQTKTHT</sequence>
<dbReference type="GeneID" id="11533939"/>
<dbReference type="GO" id="GO:0005758">
    <property type="term" value="C:mitochondrial intermembrane space"/>
    <property type="evidence" value="ECO:0007669"/>
    <property type="project" value="InterPro"/>
</dbReference>
<proteinExistence type="predicted"/>
<dbReference type="PANTHER" id="PTHR11158">
    <property type="entry name" value="MSF1/PX19 RELATED"/>
    <property type="match status" value="1"/>
</dbReference>
<evidence type="ECO:0000313" key="3">
    <source>
        <dbReference type="Proteomes" id="UP000005666"/>
    </source>
</evidence>
<dbReference type="STRING" id="1071381.G8BRL4"/>
<dbReference type="Pfam" id="PF04707">
    <property type="entry name" value="PRELI"/>
    <property type="match status" value="1"/>
</dbReference>
<dbReference type="HOGENOM" id="CLU_067902_1_0_1"/>
<dbReference type="OrthoDB" id="407630at2759"/>
<dbReference type="KEGG" id="tpf:TPHA_0C02370"/>
<feature type="domain" description="PRELI/MSF1" evidence="1">
    <location>
        <begin position="1"/>
        <end position="175"/>
    </location>
</feature>
<evidence type="ECO:0000313" key="2">
    <source>
        <dbReference type="EMBL" id="CCE62390.1"/>
    </source>
</evidence>
<dbReference type="EMBL" id="HE612858">
    <property type="protein sequence ID" value="CCE62390.1"/>
    <property type="molecule type" value="Genomic_DNA"/>
</dbReference>
<dbReference type="InterPro" id="IPR006797">
    <property type="entry name" value="PRELI/MSF1_dom"/>
</dbReference>
<dbReference type="AlphaFoldDB" id="G8BRL4"/>
<protein>
    <recommendedName>
        <fullName evidence="1">PRELI/MSF1 domain-containing protein</fullName>
    </recommendedName>
</protein>
<organism evidence="2 3">
    <name type="scientific">Tetrapisispora phaffii (strain ATCC 24235 / CBS 4417 / NBRC 1672 / NRRL Y-8282 / UCD 70-5)</name>
    <name type="common">Yeast</name>
    <name type="synonym">Fabospora phaffii</name>
    <dbReference type="NCBI Taxonomy" id="1071381"/>
    <lineage>
        <taxon>Eukaryota</taxon>
        <taxon>Fungi</taxon>
        <taxon>Dikarya</taxon>
        <taxon>Ascomycota</taxon>
        <taxon>Saccharomycotina</taxon>
        <taxon>Saccharomycetes</taxon>
        <taxon>Saccharomycetales</taxon>
        <taxon>Saccharomycetaceae</taxon>
        <taxon>Tetrapisispora</taxon>
    </lineage>
</organism>
<dbReference type="RefSeq" id="XP_003684824.1">
    <property type="nucleotide sequence ID" value="XM_003684776.1"/>
</dbReference>
<dbReference type="InterPro" id="IPR037365">
    <property type="entry name" value="Slowmo/Ups"/>
</dbReference>